<reference evidence="2" key="1">
    <citation type="submission" date="2020-02" db="EMBL/GenBank/DDBJ databases">
        <authorList>
            <person name="Meier V. D."/>
        </authorList>
    </citation>
    <scope>NUCLEOTIDE SEQUENCE</scope>
    <source>
        <strain evidence="2">AVDCRST_MAG79</strain>
    </source>
</reference>
<organism evidence="2">
    <name type="scientific">uncultured Thermoleophilia bacterium</name>
    <dbReference type="NCBI Taxonomy" id="1497501"/>
    <lineage>
        <taxon>Bacteria</taxon>
        <taxon>Bacillati</taxon>
        <taxon>Actinomycetota</taxon>
        <taxon>Thermoleophilia</taxon>
        <taxon>environmental samples</taxon>
    </lineage>
</organism>
<dbReference type="AlphaFoldDB" id="A0A6J4TPN8"/>
<dbReference type="EMBL" id="CADCWC010000125">
    <property type="protein sequence ID" value="CAA9527662.1"/>
    <property type="molecule type" value="Genomic_DNA"/>
</dbReference>
<keyword evidence="1" id="KW-1133">Transmembrane helix</keyword>
<protein>
    <recommendedName>
        <fullName evidence="3">ATP synthase protein I2</fullName>
    </recommendedName>
</protein>
<gene>
    <name evidence="2" type="ORF">AVDCRST_MAG79-649</name>
</gene>
<feature type="transmembrane region" description="Helical" evidence="1">
    <location>
        <begin position="71"/>
        <end position="95"/>
    </location>
</feature>
<feature type="transmembrane region" description="Helical" evidence="1">
    <location>
        <begin position="101"/>
        <end position="119"/>
    </location>
</feature>
<keyword evidence="1" id="KW-0472">Membrane</keyword>
<evidence type="ECO:0000256" key="1">
    <source>
        <dbReference type="SAM" id="Phobius"/>
    </source>
</evidence>
<proteinExistence type="predicted"/>
<evidence type="ECO:0000313" key="2">
    <source>
        <dbReference type="EMBL" id="CAA9527662.1"/>
    </source>
</evidence>
<keyword evidence="1" id="KW-0812">Transmembrane</keyword>
<sequence length="137" mass="14209">MTYPVYRGLRQAGPPVVQWLGFVAAPVVLAVVWAVGLPLAGFAWGLGLFAANRLAAALTDRAARGKMEVTAVGITGVGFISRAWICVALLFVLTRVASEEVALTAAVTFLALFTTDILARSLAHLIARDTAATGGAA</sequence>
<evidence type="ECO:0008006" key="3">
    <source>
        <dbReference type="Google" id="ProtNLM"/>
    </source>
</evidence>
<accession>A0A6J4TPN8</accession>
<feature type="transmembrane region" description="Helical" evidence="1">
    <location>
        <begin position="20"/>
        <end position="50"/>
    </location>
</feature>
<name>A0A6J4TPN8_9ACTN</name>